<dbReference type="Proteomes" id="UP001596143">
    <property type="component" value="Unassembled WGS sequence"/>
</dbReference>
<dbReference type="InterPro" id="IPR015168">
    <property type="entry name" value="SsuA/THI5"/>
</dbReference>
<evidence type="ECO:0000256" key="3">
    <source>
        <dbReference type="ARBA" id="ARBA00009406"/>
    </source>
</evidence>
<dbReference type="Pfam" id="PF09084">
    <property type="entry name" value="NMT1"/>
    <property type="match status" value="1"/>
</dbReference>
<keyword evidence="14" id="KW-1185">Reference proteome</keyword>
<evidence type="ECO:0000256" key="1">
    <source>
        <dbReference type="ARBA" id="ARBA00003469"/>
    </source>
</evidence>
<evidence type="ECO:0000256" key="10">
    <source>
        <dbReference type="ARBA" id="ARBA00033171"/>
    </source>
</evidence>
<comment type="pathway">
    <text evidence="2">Cofactor biosynthesis; thiamine diphosphate biosynthesis.</text>
</comment>
<evidence type="ECO:0000256" key="2">
    <source>
        <dbReference type="ARBA" id="ARBA00004948"/>
    </source>
</evidence>
<keyword evidence="5" id="KW-0808">Transferase</keyword>
<dbReference type="SUPFAM" id="SSF53850">
    <property type="entry name" value="Periplasmic binding protein-like II"/>
    <property type="match status" value="1"/>
</dbReference>
<dbReference type="EMBL" id="JBHSPF010000036">
    <property type="protein sequence ID" value="MFC5628865.1"/>
    <property type="molecule type" value="Genomic_DNA"/>
</dbReference>
<evidence type="ECO:0000256" key="4">
    <source>
        <dbReference type="ARBA" id="ARBA00011738"/>
    </source>
</evidence>
<evidence type="ECO:0000256" key="7">
    <source>
        <dbReference type="ARBA" id="ARBA00022898"/>
    </source>
</evidence>
<keyword evidence="6" id="KW-0479">Metal-binding</keyword>
<evidence type="ECO:0000256" key="9">
    <source>
        <dbReference type="ARBA" id="ARBA00023004"/>
    </source>
</evidence>
<comment type="caution">
    <text evidence="13">The sequence shown here is derived from an EMBL/GenBank/DDBJ whole genome shotgun (WGS) entry which is preliminary data.</text>
</comment>
<feature type="domain" description="SsuA/THI5-like" evidence="12">
    <location>
        <begin position="13"/>
        <end position="230"/>
    </location>
</feature>
<evidence type="ECO:0000259" key="12">
    <source>
        <dbReference type="Pfam" id="PF09084"/>
    </source>
</evidence>
<keyword evidence="7" id="KW-0663">Pyridoxal phosphate</keyword>
<evidence type="ECO:0000313" key="13">
    <source>
        <dbReference type="EMBL" id="MFC5628865.1"/>
    </source>
</evidence>
<dbReference type="RefSeq" id="WP_270898083.1">
    <property type="nucleotide sequence ID" value="NZ_JBHSPF010000036.1"/>
</dbReference>
<evidence type="ECO:0000256" key="8">
    <source>
        <dbReference type="ARBA" id="ARBA00022977"/>
    </source>
</evidence>
<protein>
    <recommendedName>
        <fullName evidence="10">Thiamine pyrimidine synthase</fullName>
    </recommendedName>
</protein>
<sequence>MEKIRIGLEWFRNPDHLPLILGIHHGWFAEVQLEVEMIEPEEHFDAMDEIKAGMMDIAITEPLHLVEDRGNGEDVIGFTRFLHTNGGVMFERGKGIERPRDLIGKRIQYPGAPGLGGLAIVKTMVEADGGECRYEDFQPVNNSFYHTEALAKDLADATTLIFQNFEMVEARLKGLDVDYFALKDWNVPDFCQLILITSREIFAKRKPVFQRFVKVLRKAIDHIKENPKQAKEIYLEFTKEDKDDLFINKTIHATIPCFTYDFSMSTDYYDQLQKWLHQTGKIKETIDPADYWTNECSL</sequence>
<evidence type="ECO:0000256" key="6">
    <source>
        <dbReference type="ARBA" id="ARBA00022723"/>
    </source>
</evidence>
<accession>A0ABW0U7T9</accession>
<dbReference type="InterPro" id="IPR027939">
    <property type="entry name" value="NMT1/THI5"/>
</dbReference>
<evidence type="ECO:0000256" key="11">
    <source>
        <dbReference type="ARBA" id="ARBA00048179"/>
    </source>
</evidence>
<organism evidence="13 14">
    <name type="scientific">Aliibacillus thermotolerans</name>
    <dbReference type="NCBI Taxonomy" id="1834418"/>
    <lineage>
        <taxon>Bacteria</taxon>
        <taxon>Bacillati</taxon>
        <taxon>Bacillota</taxon>
        <taxon>Bacilli</taxon>
        <taxon>Bacillales</taxon>
        <taxon>Bacillaceae</taxon>
        <taxon>Aliibacillus</taxon>
    </lineage>
</organism>
<keyword evidence="9" id="KW-0408">Iron</keyword>
<dbReference type="Gene3D" id="3.40.190.10">
    <property type="entry name" value="Periplasmic binding protein-like II"/>
    <property type="match status" value="2"/>
</dbReference>
<dbReference type="PANTHER" id="PTHR31528">
    <property type="entry name" value="4-AMINO-5-HYDROXYMETHYL-2-METHYLPYRIMIDINE PHOSPHATE SYNTHASE THI11-RELATED"/>
    <property type="match status" value="1"/>
</dbReference>
<comment type="catalytic activity">
    <reaction evidence="11">
        <text>N(6)-(pyridoxal phosphate)-L-lysyl-[4-amino-5-hydroxymethyl-2-methylpyrimidine phosphate synthase] + L-histidyl-[4-amino-5-hydroxymethyl-2-methylpyrimidine phosphate synthase] + 2 Fe(3+) + 4 H2O = L-lysyl-[4-amino-5-hydroxymethyl-2-methylpyrimidine phosphate synthase] + (2S)-2-amino-5-hydroxy-4-oxopentanoyl-[4-amino-5-hydroxymethyl-2-methylpyrimidine phosphate synthase] + 4-amino-2-methyl-5-(phosphooxymethyl)pyrimidine + 3-oxopropanoate + 2 Fe(2+) + 2 H(+)</text>
        <dbReference type="Rhea" id="RHEA:65756"/>
        <dbReference type="Rhea" id="RHEA-COMP:16892"/>
        <dbReference type="Rhea" id="RHEA-COMP:16893"/>
        <dbReference type="Rhea" id="RHEA-COMP:16894"/>
        <dbReference type="Rhea" id="RHEA-COMP:16895"/>
        <dbReference type="ChEBI" id="CHEBI:15377"/>
        <dbReference type="ChEBI" id="CHEBI:15378"/>
        <dbReference type="ChEBI" id="CHEBI:29033"/>
        <dbReference type="ChEBI" id="CHEBI:29034"/>
        <dbReference type="ChEBI" id="CHEBI:29969"/>
        <dbReference type="ChEBI" id="CHEBI:29979"/>
        <dbReference type="ChEBI" id="CHEBI:33190"/>
        <dbReference type="ChEBI" id="CHEBI:58354"/>
        <dbReference type="ChEBI" id="CHEBI:143915"/>
        <dbReference type="ChEBI" id="CHEBI:157692"/>
    </reaction>
    <physiologicalReaction direction="left-to-right" evidence="11">
        <dbReference type="Rhea" id="RHEA:65757"/>
    </physiologicalReaction>
</comment>
<evidence type="ECO:0000313" key="14">
    <source>
        <dbReference type="Proteomes" id="UP001596143"/>
    </source>
</evidence>
<gene>
    <name evidence="13" type="ORF">ACFPTR_08255</name>
</gene>
<reference evidence="14" key="1">
    <citation type="journal article" date="2019" name="Int. J. Syst. Evol. Microbiol.">
        <title>The Global Catalogue of Microorganisms (GCM) 10K type strain sequencing project: providing services to taxonomists for standard genome sequencing and annotation.</title>
        <authorList>
            <consortium name="The Broad Institute Genomics Platform"/>
            <consortium name="The Broad Institute Genome Sequencing Center for Infectious Disease"/>
            <person name="Wu L."/>
            <person name="Ma J."/>
        </authorList>
    </citation>
    <scope>NUCLEOTIDE SEQUENCE [LARGE SCALE GENOMIC DNA]</scope>
    <source>
        <strain evidence="14">CGMCC 1.15790</strain>
    </source>
</reference>
<comment type="subunit">
    <text evidence="4">Homodimer.</text>
</comment>
<evidence type="ECO:0000256" key="5">
    <source>
        <dbReference type="ARBA" id="ARBA00022679"/>
    </source>
</evidence>
<proteinExistence type="inferred from homology"/>
<name>A0ABW0U7T9_9BACI</name>
<comment type="similarity">
    <text evidence="3">Belongs to the NMT1/THI5 family.</text>
</comment>
<comment type="function">
    <text evidence="1">Responsible for the formation of the pyrimidine heterocycle in the thiamine biosynthesis pathway. Catalyzes the formation of hydroxymethylpyrimidine phosphate (HMP-P) from histidine and pyridoxal phosphate (PLP). The protein uses PLP and the active site histidine to form HMP-P, generating an inactive enzyme. The enzyme can only undergo a single turnover, which suggests it is a suicide enzyme.</text>
</comment>
<keyword evidence="8" id="KW-0784">Thiamine biosynthesis</keyword>
<dbReference type="PANTHER" id="PTHR31528:SF1">
    <property type="entry name" value="4-AMINO-5-HYDROXYMETHYL-2-METHYLPYRIMIDINE PHOSPHATE SYNTHASE THI11-RELATED"/>
    <property type="match status" value="1"/>
</dbReference>